<dbReference type="SUPFAM" id="SSF51445">
    <property type="entry name" value="(Trans)glycosidases"/>
    <property type="match status" value="1"/>
</dbReference>
<evidence type="ECO:0000256" key="3">
    <source>
        <dbReference type="ARBA" id="ARBA00023295"/>
    </source>
</evidence>
<evidence type="ECO:0000256" key="5">
    <source>
        <dbReference type="SAM" id="SignalP"/>
    </source>
</evidence>
<evidence type="ECO:0000313" key="7">
    <source>
        <dbReference type="EMBL" id="UNK45097.1"/>
    </source>
</evidence>
<dbReference type="PROSITE" id="PS51764">
    <property type="entry name" value="GH26"/>
    <property type="match status" value="1"/>
</dbReference>
<dbReference type="InterPro" id="IPR022790">
    <property type="entry name" value="GH26_dom"/>
</dbReference>
<evidence type="ECO:0000256" key="4">
    <source>
        <dbReference type="PROSITE-ProRule" id="PRU01100"/>
    </source>
</evidence>
<protein>
    <recommendedName>
        <fullName evidence="6">GH26 domain-containing protein</fullName>
    </recommendedName>
</protein>
<dbReference type="RefSeq" id="WP_241913380.1">
    <property type="nucleotide sequence ID" value="NZ_CP093326.1"/>
</dbReference>
<evidence type="ECO:0000256" key="2">
    <source>
        <dbReference type="ARBA" id="ARBA00022801"/>
    </source>
</evidence>
<sequence>MTANRVWRTVVSSVVLVLGLSACAADPAPSSAAPSGAVCVPRDGSSLAPPSGVLSGVNLDWEQETLQEYGKALGRRPAVVVSFASFPLSSDAAANLEAAFEQVRTEGGILLLTLEPRAGLAAVTSRVSDDLATTLDRYNRAGVPVIVRFAHEMNGSWYEWGQQPAAYKKAFRRVAESIHRIAPGSATMWAPNYGGGYPLAGGQHQARPQTQDFLDLDTNKDGRITGDDDPYAPYYPGDEAVDWVGMSLYHWGNTYPWGANVVPEEGKFLQQLTGTYNGDGGNDLAVPDFYAEFGNERGKPVAVPETAALSIPGRAGAEELAIKQAWWQQLFDPRIPEDYPQLKMVNWFEWNKNEVEVDAVVDWRAAGTSPIAEAFTADLPEWFRFADQPQPCAPGS</sequence>
<evidence type="ECO:0000259" key="6">
    <source>
        <dbReference type="PROSITE" id="PS51764"/>
    </source>
</evidence>
<evidence type="ECO:0000313" key="8">
    <source>
        <dbReference type="Proteomes" id="UP000829069"/>
    </source>
</evidence>
<dbReference type="PANTHER" id="PTHR40079:SF4">
    <property type="entry name" value="GH26 DOMAIN-CONTAINING PROTEIN-RELATED"/>
    <property type="match status" value="1"/>
</dbReference>
<feature type="active site" description="Nucleophile" evidence="4">
    <location>
        <position position="305"/>
    </location>
</feature>
<feature type="active site" description="Proton donor" evidence="4">
    <location>
        <position position="152"/>
    </location>
</feature>
<evidence type="ECO:0000256" key="1">
    <source>
        <dbReference type="ARBA" id="ARBA00007754"/>
    </source>
</evidence>
<gene>
    <name evidence="7" type="ORF">MNQ99_14280</name>
</gene>
<dbReference type="InterPro" id="IPR017853">
    <property type="entry name" value="GH"/>
</dbReference>
<keyword evidence="2 4" id="KW-0378">Hydrolase</keyword>
<name>A0ABY3W6K6_9MICC</name>
<dbReference type="InterPro" id="IPR000805">
    <property type="entry name" value="Glyco_hydro_26"/>
</dbReference>
<keyword evidence="5" id="KW-0732">Signal</keyword>
<dbReference type="EMBL" id="CP093326">
    <property type="protein sequence ID" value="UNK45097.1"/>
    <property type="molecule type" value="Genomic_DNA"/>
</dbReference>
<keyword evidence="8" id="KW-1185">Reference proteome</keyword>
<feature type="domain" description="GH26" evidence="6">
    <location>
        <begin position="28"/>
        <end position="387"/>
    </location>
</feature>
<accession>A0ABY3W6K6</accession>
<organism evidence="7 8">
    <name type="scientific">Arthrobacter sulfonylureivorans</name>
    <dbReference type="NCBI Taxonomy" id="2486855"/>
    <lineage>
        <taxon>Bacteria</taxon>
        <taxon>Bacillati</taxon>
        <taxon>Actinomycetota</taxon>
        <taxon>Actinomycetes</taxon>
        <taxon>Micrococcales</taxon>
        <taxon>Micrococcaceae</taxon>
        <taxon>Arthrobacter</taxon>
    </lineage>
</organism>
<dbReference type="Pfam" id="PF02156">
    <property type="entry name" value="Glyco_hydro_26"/>
    <property type="match status" value="1"/>
</dbReference>
<feature type="chain" id="PRO_5047272210" description="GH26 domain-containing protein" evidence="5">
    <location>
        <begin position="25"/>
        <end position="396"/>
    </location>
</feature>
<reference evidence="7 8" key="1">
    <citation type="submission" date="2022-03" db="EMBL/GenBank/DDBJ databases">
        <title>Isotopic signatures of nitrous oxide derived from detoxification processes.</title>
        <authorList>
            <person name="Behrendt U."/>
            <person name="Buchen C."/>
            <person name="Well R."/>
            <person name="Ulrich A."/>
            <person name="Rohe L."/>
            <person name="Kolb S."/>
            <person name="Schloter M."/>
            <person name="Horn M.A."/>
            <person name="Augustin J."/>
        </authorList>
    </citation>
    <scope>NUCLEOTIDE SEQUENCE [LARGE SCALE GENOMIC DNA]</scope>
    <source>
        <strain evidence="7 8">S4-C24</strain>
    </source>
</reference>
<dbReference type="Gene3D" id="3.20.20.80">
    <property type="entry name" value="Glycosidases"/>
    <property type="match status" value="1"/>
</dbReference>
<dbReference type="Proteomes" id="UP000829069">
    <property type="component" value="Chromosome"/>
</dbReference>
<proteinExistence type="inferred from homology"/>
<keyword evidence="3 4" id="KW-0326">Glycosidase</keyword>
<dbReference type="PANTHER" id="PTHR40079">
    <property type="entry name" value="MANNAN ENDO-1,4-BETA-MANNOSIDASE E-RELATED"/>
    <property type="match status" value="1"/>
</dbReference>
<comment type="similarity">
    <text evidence="1 4">Belongs to the glycosyl hydrolase 26 family.</text>
</comment>
<dbReference type="PROSITE" id="PS51257">
    <property type="entry name" value="PROKAR_LIPOPROTEIN"/>
    <property type="match status" value="1"/>
</dbReference>
<feature type="signal peptide" evidence="5">
    <location>
        <begin position="1"/>
        <end position="24"/>
    </location>
</feature>